<dbReference type="Proteomes" id="UP001179280">
    <property type="component" value="Unassembled WGS sequence"/>
</dbReference>
<protein>
    <submittedName>
        <fullName evidence="2">Uncharacterized protein</fullName>
    </submittedName>
</protein>
<evidence type="ECO:0000313" key="2">
    <source>
        <dbReference type="EMBL" id="MBM7838157.1"/>
    </source>
</evidence>
<keyword evidence="1" id="KW-0812">Transmembrane</keyword>
<dbReference type="EMBL" id="JAFBCV010000003">
    <property type="protein sequence ID" value="MBM7838157.1"/>
    <property type="molecule type" value="Genomic_DNA"/>
</dbReference>
<keyword evidence="3" id="KW-1185">Reference proteome</keyword>
<gene>
    <name evidence="2" type="ORF">JOC54_001388</name>
</gene>
<keyword evidence="1" id="KW-1133">Transmembrane helix</keyword>
<feature type="transmembrane region" description="Helical" evidence="1">
    <location>
        <begin position="5"/>
        <end position="26"/>
    </location>
</feature>
<accession>A0ABS2SRM8</accession>
<proteinExistence type="predicted"/>
<dbReference type="RefSeq" id="WP_204465296.1">
    <property type="nucleotide sequence ID" value="NZ_JAFBCV010000003.1"/>
</dbReference>
<sequence>MKKHWVVLILPAILMVFIAIAGIYYLNQDEVLTNEQLKNEIIVTAERVEDGIIEVSWNWPKMPSEGIYGTDYIGLSFSNPLDLVAGEVSLPVEPEQRFDGVLVEDGVVFEIPTTMDEHQPVGTRGTIRQQIPAELIDDASITLLHTWTNHEDLLIEDAVFQNPTFGEAENVQYWTSTYELSDLLEN</sequence>
<organism evidence="2 3">
    <name type="scientific">Shouchella xiaoxiensis</name>
    <dbReference type="NCBI Taxonomy" id="766895"/>
    <lineage>
        <taxon>Bacteria</taxon>
        <taxon>Bacillati</taxon>
        <taxon>Bacillota</taxon>
        <taxon>Bacilli</taxon>
        <taxon>Bacillales</taxon>
        <taxon>Bacillaceae</taxon>
        <taxon>Shouchella</taxon>
    </lineage>
</organism>
<evidence type="ECO:0000313" key="3">
    <source>
        <dbReference type="Proteomes" id="UP001179280"/>
    </source>
</evidence>
<evidence type="ECO:0000256" key="1">
    <source>
        <dbReference type="SAM" id="Phobius"/>
    </source>
</evidence>
<reference evidence="2" key="1">
    <citation type="submission" date="2021-01" db="EMBL/GenBank/DDBJ databases">
        <title>Genomic Encyclopedia of Type Strains, Phase IV (KMG-IV): sequencing the most valuable type-strain genomes for metagenomic binning, comparative biology and taxonomic classification.</title>
        <authorList>
            <person name="Goeker M."/>
        </authorList>
    </citation>
    <scope>NUCLEOTIDE SEQUENCE</scope>
    <source>
        <strain evidence="2">DSM 21943</strain>
    </source>
</reference>
<name>A0ABS2SRM8_9BACI</name>
<keyword evidence="1" id="KW-0472">Membrane</keyword>
<comment type="caution">
    <text evidence="2">The sequence shown here is derived from an EMBL/GenBank/DDBJ whole genome shotgun (WGS) entry which is preliminary data.</text>
</comment>